<dbReference type="SUPFAM" id="SSF52374">
    <property type="entry name" value="Nucleotidylyl transferase"/>
    <property type="match status" value="1"/>
</dbReference>
<evidence type="ECO:0000256" key="11">
    <source>
        <dbReference type="ARBA" id="ARBA00048351"/>
    </source>
</evidence>
<dbReference type="InterPro" id="IPR050132">
    <property type="entry name" value="Gln/Glu-tRNA_Ligase"/>
</dbReference>
<dbReference type="InterPro" id="IPR049437">
    <property type="entry name" value="tRNA-synt_1c_C2"/>
</dbReference>
<dbReference type="CDD" id="cd00807">
    <property type="entry name" value="GlnRS_core"/>
    <property type="match status" value="1"/>
</dbReference>
<keyword evidence="9 12" id="KW-0030">Aminoacyl-tRNA synthetase</keyword>
<feature type="domain" description="Glutamyl/glutaminyl-tRNA synthetase class Ib catalytic" evidence="14">
    <location>
        <begin position="196"/>
        <end position="500"/>
    </location>
</feature>
<evidence type="ECO:0000259" key="16">
    <source>
        <dbReference type="Pfam" id="PF20974"/>
    </source>
</evidence>
<keyword evidence="6 12" id="KW-0547">Nucleotide-binding</keyword>
<dbReference type="Gene3D" id="3.90.800.10">
    <property type="entry name" value="Glutamyl-tRNA Synthetase, Domain 3"/>
    <property type="match status" value="1"/>
</dbReference>
<dbReference type="InterPro" id="IPR000924">
    <property type="entry name" value="Glu/Gln-tRNA-synth"/>
</dbReference>
<dbReference type="NCBIfam" id="TIGR00463">
    <property type="entry name" value="gltX_arch"/>
    <property type="match status" value="1"/>
</dbReference>
<dbReference type="InterPro" id="IPR014729">
    <property type="entry name" value="Rossmann-like_a/b/a_fold"/>
</dbReference>
<evidence type="ECO:0000256" key="9">
    <source>
        <dbReference type="ARBA" id="ARBA00023146"/>
    </source>
</evidence>
<name>A0ABR2X0F6_9FUNG</name>
<dbReference type="Gene3D" id="3.40.30.70">
    <property type="match status" value="1"/>
</dbReference>
<dbReference type="PROSITE" id="PS00178">
    <property type="entry name" value="AA_TRNA_LIGASE_I"/>
    <property type="match status" value="1"/>
</dbReference>
<dbReference type="InterPro" id="IPR036282">
    <property type="entry name" value="Glutathione-S-Trfase_C_sf"/>
</dbReference>
<keyword evidence="18" id="KW-1185">Reference proteome</keyword>
<keyword evidence="8 12" id="KW-0648">Protein biosynthesis</keyword>
<evidence type="ECO:0000256" key="4">
    <source>
        <dbReference type="ARBA" id="ARBA00022490"/>
    </source>
</evidence>
<accession>A0ABR2X0F6</accession>
<dbReference type="InterPro" id="IPR011035">
    <property type="entry name" value="Ribosomal_bL25/Gln-tRNA_synth"/>
</dbReference>
<evidence type="ECO:0000256" key="10">
    <source>
        <dbReference type="ARBA" id="ARBA00030865"/>
    </source>
</evidence>
<dbReference type="InterPro" id="IPR020058">
    <property type="entry name" value="Glu/Gln-tRNA-synth_Ib_cat-dom"/>
</dbReference>
<dbReference type="Pfam" id="PF20974">
    <property type="entry name" value="tRNA-synt_1c_C2"/>
    <property type="match status" value="1"/>
</dbReference>
<dbReference type="InterPro" id="IPR004526">
    <property type="entry name" value="Glu-tRNA-synth_arc/euk"/>
</dbReference>
<dbReference type="EMBL" id="JASJQH010000092">
    <property type="protein sequence ID" value="KAK9767221.1"/>
    <property type="molecule type" value="Genomic_DNA"/>
</dbReference>
<comment type="similarity">
    <text evidence="2">Belongs to the class-I aminoacyl-tRNA synthetase family. Glutamate--tRNA ligase type 2 subfamily.</text>
</comment>
<sequence length="735" mass="83193">MASIVIAHKASPLAYAPLTLAYYLKSQSVEAKFEDVATLKDGSNAQLIIGSETFVGDDLYKQLSTKFADTLGEFTADVEKALAQAQAIYASDFKSLNAITSELNHYLTLRSFFAGYKLSVADFAIFGALKANAVFNRHLKTNQDVGVHLLRWFQFIASLDCVKEAFVALQQSVESVKERKDQGSFDIDLKGAKIGEVVTRFPPEPSGYLHIGHAKAALLNQYFAETYKGKMIVRFDDTNPSKEKVEYENSIKEDLKLIGVDSDNVTHTSDYFDQLYEHALQLIKKGLAYADDTDQATMRDQRMHGVASKNRDNSVEENLRRFEEMTKATEFGQTNCLRAKISVDNKNKALRDPVIYRCNLLPHHLVGDKWKVYPTYDFACPIVDSLEGVTHALRTNEYRDRNPQYEWMLESTGVRKVHIWDFSRMNFVYTLLSKRKLQWFVDQGLVTGWDDPRFPTVRGIRRRGMTIEALKQYILMQGASQNVLMLEWDKLWALNKKVIDPVAPRHTALIKDNLCKVTIVGAPEKPYVKEMPKHKKNPEVGNKKTVFAATIYIEQEDAKSLEAGEEVTLMDWGNAIVSKDFKTEEGKPVESLSMELHLEGDFKKTKKKLTWLAAEGQEEFGKLVDVELLDYDYLITKKKLEEDDEIKDVVTPVTEFKSLAVGSANLAELKVGDIIQLERKGYYIVDQAASHDSILKVIRIPDGKATSMASKADDSQPKKTKAPKKEKKAKEQKGQ</sequence>
<comment type="subcellular location">
    <subcellularLocation>
        <location evidence="1">Cytoplasm</location>
    </subcellularLocation>
</comment>
<dbReference type="Gene3D" id="1.10.1160.10">
    <property type="entry name" value="Glutamyl-trna Synthetase, Domain 2"/>
    <property type="match status" value="1"/>
</dbReference>
<evidence type="ECO:0000256" key="7">
    <source>
        <dbReference type="ARBA" id="ARBA00022840"/>
    </source>
</evidence>
<dbReference type="InterPro" id="IPR001412">
    <property type="entry name" value="aa-tRNA-synth_I_CS"/>
</dbReference>
<evidence type="ECO:0000256" key="6">
    <source>
        <dbReference type="ARBA" id="ARBA00022741"/>
    </source>
</evidence>
<feature type="domain" description="tRNA synthetases class I (E and Q) anti-codon binding" evidence="16">
    <location>
        <begin position="609"/>
        <end position="686"/>
    </location>
</feature>
<proteinExistence type="inferred from homology"/>
<gene>
    <name evidence="17" type="primary">GUS1</name>
    <name evidence="17" type="ORF">K7432_003144</name>
</gene>
<evidence type="ECO:0000313" key="17">
    <source>
        <dbReference type="EMBL" id="KAK9767221.1"/>
    </source>
</evidence>
<organism evidence="17 18">
    <name type="scientific">Basidiobolus ranarum</name>
    <dbReference type="NCBI Taxonomy" id="34480"/>
    <lineage>
        <taxon>Eukaryota</taxon>
        <taxon>Fungi</taxon>
        <taxon>Fungi incertae sedis</taxon>
        <taxon>Zoopagomycota</taxon>
        <taxon>Entomophthoromycotina</taxon>
        <taxon>Basidiobolomycetes</taxon>
        <taxon>Basidiobolales</taxon>
        <taxon>Basidiobolaceae</taxon>
        <taxon>Basidiobolus</taxon>
    </lineage>
</organism>
<evidence type="ECO:0000256" key="13">
    <source>
        <dbReference type="SAM" id="MobiDB-lite"/>
    </source>
</evidence>
<evidence type="ECO:0000313" key="18">
    <source>
        <dbReference type="Proteomes" id="UP001479436"/>
    </source>
</evidence>
<dbReference type="GO" id="GO:0004818">
    <property type="term" value="F:glutamate-tRNA ligase activity"/>
    <property type="evidence" value="ECO:0007669"/>
    <property type="project" value="UniProtKB-EC"/>
</dbReference>
<dbReference type="PANTHER" id="PTHR43097">
    <property type="entry name" value="GLUTAMINE-TRNA LIGASE"/>
    <property type="match status" value="1"/>
</dbReference>
<evidence type="ECO:0000256" key="8">
    <source>
        <dbReference type="ARBA" id="ARBA00022917"/>
    </source>
</evidence>
<evidence type="ECO:0000256" key="5">
    <source>
        <dbReference type="ARBA" id="ARBA00022598"/>
    </source>
</evidence>
<comment type="caution">
    <text evidence="17">The sequence shown here is derived from an EMBL/GenBank/DDBJ whole genome shotgun (WGS) entry which is preliminary data.</text>
</comment>
<keyword evidence="5 12" id="KW-0436">Ligase</keyword>
<comment type="catalytic activity">
    <reaction evidence="11">
        <text>tRNA(Glu) + L-glutamate + ATP = L-glutamyl-tRNA(Glu) + AMP + diphosphate</text>
        <dbReference type="Rhea" id="RHEA:23540"/>
        <dbReference type="Rhea" id="RHEA-COMP:9663"/>
        <dbReference type="Rhea" id="RHEA-COMP:9680"/>
        <dbReference type="ChEBI" id="CHEBI:29985"/>
        <dbReference type="ChEBI" id="CHEBI:30616"/>
        <dbReference type="ChEBI" id="CHEBI:33019"/>
        <dbReference type="ChEBI" id="CHEBI:78442"/>
        <dbReference type="ChEBI" id="CHEBI:78520"/>
        <dbReference type="ChEBI" id="CHEBI:456215"/>
        <dbReference type="EC" id="6.1.1.17"/>
    </reaction>
</comment>
<dbReference type="HAMAP" id="MF_02076">
    <property type="entry name" value="Glu_tRNA_synth_type2"/>
    <property type="match status" value="1"/>
</dbReference>
<dbReference type="PRINTS" id="PR00987">
    <property type="entry name" value="TRNASYNTHGLU"/>
</dbReference>
<dbReference type="PANTHER" id="PTHR43097:SF5">
    <property type="entry name" value="GLUTAMATE--TRNA LIGASE"/>
    <property type="match status" value="1"/>
</dbReference>
<dbReference type="Pfam" id="PF00749">
    <property type="entry name" value="tRNA-synt_1c"/>
    <property type="match status" value="1"/>
</dbReference>
<dbReference type="Gene3D" id="3.40.50.620">
    <property type="entry name" value="HUPs"/>
    <property type="match status" value="1"/>
</dbReference>
<evidence type="ECO:0000256" key="2">
    <source>
        <dbReference type="ARBA" id="ARBA00008927"/>
    </source>
</evidence>
<evidence type="ECO:0000256" key="12">
    <source>
        <dbReference type="RuleBase" id="RU363037"/>
    </source>
</evidence>
<dbReference type="InterPro" id="IPR020061">
    <property type="entry name" value="Glu_tRNA_lig_a-bdl"/>
</dbReference>
<keyword evidence="7 12" id="KW-0067">ATP-binding</keyword>
<evidence type="ECO:0000256" key="3">
    <source>
        <dbReference type="ARBA" id="ARBA00012835"/>
    </source>
</evidence>
<feature type="compositionally biased region" description="Basic residues" evidence="13">
    <location>
        <begin position="718"/>
        <end position="727"/>
    </location>
</feature>
<dbReference type="Gene3D" id="2.40.240.10">
    <property type="entry name" value="Ribosomal Protein L25, Chain P"/>
    <property type="match status" value="2"/>
</dbReference>
<evidence type="ECO:0000259" key="15">
    <source>
        <dbReference type="Pfam" id="PF03950"/>
    </source>
</evidence>
<dbReference type="Gene3D" id="1.20.1050.10">
    <property type="match status" value="1"/>
</dbReference>
<dbReference type="Pfam" id="PF03950">
    <property type="entry name" value="tRNA-synt_1c_C"/>
    <property type="match status" value="1"/>
</dbReference>
<feature type="domain" description="Glutamyl/glutaminyl-tRNA synthetase class Ib anti-codon binding" evidence="15">
    <location>
        <begin position="503"/>
        <end position="593"/>
    </location>
</feature>
<reference evidence="17 18" key="1">
    <citation type="submission" date="2023-04" db="EMBL/GenBank/DDBJ databases">
        <title>Genome of Basidiobolus ranarum AG-B5.</title>
        <authorList>
            <person name="Stajich J.E."/>
            <person name="Carter-House D."/>
            <person name="Gryganskyi A."/>
        </authorList>
    </citation>
    <scope>NUCLEOTIDE SEQUENCE [LARGE SCALE GENOMIC DNA]</scope>
    <source>
        <strain evidence="17 18">AG-B5</strain>
    </source>
</reference>
<dbReference type="InterPro" id="IPR020059">
    <property type="entry name" value="Glu/Gln-tRNA-synth_Ib_codon-bd"/>
</dbReference>
<evidence type="ECO:0000256" key="1">
    <source>
        <dbReference type="ARBA" id="ARBA00004496"/>
    </source>
</evidence>
<dbReference type="EC" id="6.1.1.17" evidence="3"/>
<evidence type="ECO:0000259" key="14">
    <source>
        <dbReference type="Pfam" id="PF00749"/>
    </source>
</evidence>
<keyword evidence="4" id="KW-0963">Cytoplasm</keyword>
<dbReference type="Proteomes" id="UP001479436">
    <property type="component" value="Unassembled WGS sequence"/>
</dbReference>
<dbReference type="SUPFAM" id="SSF50715">
    <property type="entry name" value="Ribosomal protein L25-like"/>
    <property type="match status" value="1"/>
</dbReference>
<feature type="region of interest" description="Disordered" evidence="13">
    <location>
        <begin position="705"/>
        <end position="735"/>
    </location>
</feature>
<dbReference type="SUPFAM" id="SSF47616">
    <property type="entry name" value="GST C-terminal domain-like"/>
    <property type="match status" value="1"/>
</dbReference>
<protein>
    <recommendedName>
        <fullName evidence="3">glutamate--tRNA ligase</fullName>
        <ecNumber evidence="3">6.1.1.17</ecNumber>
    </recommendedName>
    <alternativeName>
        <fullName evidence="10">Glutamyl-tRNA synthetase</fullName>
    </alternativeName>
</protein>
<dbReference type="InterPro" id="IPR020056">
    <property type="entry name" value="Rbsml_bL25/Gln-tRNA_synth_N"/>
</dbReference>